<dbReference type="InterPro" id="IPR027417">
    <property type="entry name" value="P-loop_NTPase"/>
</dbReference>
<feature type="region of interest" description="Disordered" evidence="1">
    <location>
        <begin position="1539"/>
        <end position="1579"/>
    </location>
</feature>
<dbReference type="Gene3D" id="3.40.50.300">
    <property type="entry name" value="P-loop containing nucleotide triphosphate hydrolases"/>
    <property type="match status" value="2"/>
</dbReference>
<dbReference type="InterPro" id="IPR041679">
    <property type="entry name" value="DNA2/NAM7-like_C"/>
</dbReference>
<dbReference type="PANTHER" id="PTHR10887">
    <property type="entry name" value="DNA2/NAM7 HELICASE FAMILY"/>
    <property type="match status" value="1"/>
</dbReference>
<evidence type="ECO:0000256" key="1">
    <source>
        <dbReference type="SAM" id="MobiDB-lite"/>
    </source>
</evidence>
<dbReference type="CDD" id="cd18808">
    <property type="entry name" value="SF1_C_Upf1"/>
    <property type="match status" value="1"/>
</dbReference>
<dbReference type="InterPro" id="IPR032174">
    <property type="entry name" value="Aquarius_N"/>
</dbReference>
<dbReference type="SUPFAM" id="SSF52540">
    <property type="entry name" value="P-loop containing nucleoside triphosphate hydrolases"/>
    <property type="match status" value="1"/>
</dbReference>
<feature type="region of interest" description="Disordered" evidence="1">
    <location>
        <begin position="845"/>
        <end position="887"/>
    </location>
</feature>
<dbReference type="Pfam" id="PF16399">
    <property type="entry name" value="Aquarius_N_1st"/>
    <property type="match status" value="1"/>
</dbReference>
<feature type="domain" description="RNA helicase aquarius beta-barrel" evidence="5">
    <location>
        <begin position="596"/>
        <end position="771"/>
    </location>
</feature>
<dbReference type="FunFam" id="3.40.50.300:FF:002863">
    <property type="entry name" value="Pre-mRNA-splicing factor cwf11"/>
    <property type="match status" value="1"/>
</dbReference>
<dbReference type="Pfam" id="PF13086">
    <property type="entry name" value="AAA_11"/>
    <property type="match status" value="1"/>
</dbReference>
<feature type="domain" description="DNA2/NAM7 helicase helicase" evidence="2">
    <location>
        <begin position="936"/>
        <end position="1245"/>
    </location>
</feature>
<proteinExistence type="predicted"/>
<evidence type="ECO:0000313" key="7">
    <source>
        <dbReference type="EMBL" id="KAJ3182971.1"/>
    </source>
</evidence>
<evidence type="ECO:0000259" key="6">
    <source>
        <dbReference type="Pfam" id="PF21144"/>
    </source>
</evidence>
<dbReference type="Pfam" id="PF13087">
    <property type="entry name" value="AAA_12"/>
    <property type="match status" value="1"/>
</dbReference>
<dbReference type="GO" id="GO:0000398">
    <property type="term" value="P:mRNA splicing, via spliceosome"/>
    <property type="evidence" value="ECO:0007669"/>
    <property type="project" value="InterPro"/>
</dbReference>
<dbReference type="GO" id="GO:0004386">
    <property type="term" value="F:helicase activity"/>
    <property type="evidence" value="ECO:0007669"/>
    <property type="project" value="InterPro"/>
</dbReference>
<dbReference type="PIRSF" id="PIRSF038901">
    <property type="entry name" value="AQR_cwf11"/>
    <property type="match status" value="1"/>
</dbReference>
<feature type="domain" description="RNA helicase aquarius insertion" evidence="6">
    <location>
        <begin position="820"/>
        <end position="923"/>
    </location>
</feature>
<sequence>MSRPARSTADLGFFSVPEADPPAEPEVAPVTEPTPMEDVISDDVAETPPSAAPPTKETKKSQNAEPYAPTMQEIEHDEITKLAEQHWKDTTSDVPVEDTGIVEEVWKLHLDQSSFSLRKVMMLEFNQYLEKYLWPTFVPKTVKGKKKSSPAHVLSIVVMVNEKFRQRVTGVWDIFGDDTTRFSGLVTRVLKLLVSEDAGKGSNLSLQLRRFLLIFVVEMFQSLENPAVRNECMRLVTISTWSTILDKRRQRELIRHPERKALWERARAKLESTTKASAKEKMEFDRTFLSNLIKSFFRVLKSIHEVGDAPVDAIPYCERFLELMIDLEAQLPTRRHLNVLLQDHLVVPMCDVSSLAKRGRLFLDQHRDISLSMPLDWSARGTESGALFVQLLERLKHYERFEIDDFTGAALSATETTRRHYEQVRGLQKVAFVYAREELEDFALANVGNIEQREDLYAALSKVGKETLHSLCELCGLRTTDLDDEQEFGKEFLLELLVSTYEGRPSQLESINNMPLYPDEDLLFDETTVPATQQFSNTHCLAIPKLNLQFLTIHDYLLRNFTLFRLESTYEIRQDIEDVVRRLAPRCNVDLGGGQPQTKFEGWARMGALIESFQIGEVGPPKLGESKPGFVKADVSINISKFTDSVRKEWESIRPHDVLFLLTIKMEDQNRALRDVPASEDNGEGSPFRRKFGLTSVRGCEVTHVLGDDGRPVEDLASAKFPTEGQGRPRITGFRRSFRVGLDPNQFQLDMARVERKEVDVYSTFNVLVRRKPQENNFKAVLDTIRDLMQSDLVVPAWLHNVFLGYGDRGSAHYTKIPNPVRSIDFRDTFLDWEHLRESFPDKRLVTSSGDEEEQANPPYVLTFPRSSYDAMGTQNGSNDRKPDTSVATGVKRKLGDVNEPDHGDAIVVRSYKPENVGPYPEDTVKKNTVRFTPTQVEAIYAGTSLGLTLVVGPPGTGKTDVAVQIIANLYHNFPEQHTLIITHSNTALNQLFEKIAGLDIDPRHILRLGHGQEELELANAGSWGKYGRVNAFLEKRIQLLGEVDRLAQSLEIQGAHGHTCETAGYFYLYHILSRWEPYIHKVTVAASGGEDQSGATEVLIAGFPFEAYFADAPQPLFPLDASFQNLLDIAQGCWRHIKNMFDELDEIRAFELLRSSHDRSNYLLVKEAKIVAMTCTHAALKRREFVDLGFKYDNVVMEEAGQILEVETFIPLLLQNSDPDTGASRLKRVVLIGDHNQLPPVVKNMAFQRYGNMEQSLFARFVRLGVPTIQLDAQGRARSSLAELFQWKYNSELQNLPNVLQNQEYKLANPGFAFDYQAVNVVDFMDKGETEPRPHFIQNLGEAEYVVATYQYMRLLGYPAEKISILTTYNGQKELILDVLEKRCSWNPLFGNPSRVATVDKYQGQQNDYILLSLVRTKTVGHLRDVRRLIVAMSRARLGLYVFCRVALFASCHELAPVFNILTKQRPSDVLWLRNGETCADFKDREVNSTGLVPGKKAKDKGKWVPESKSVGKRTLAVQGVQQMGGHVAAMVNKHIQSLKKERANAPENADSAAGETNAPENADSAAGDSAEEMEVDE</sequence>
<feature type="domain" description="RNA helicase aquarius N-terminal" evidence="4">
    <location>
        <begin position="78"/>
        <end position="504"/>
    </location>
</feature>
<reference evidence="7" key="1">
    <citation type="submission" date="2020-05" db="EMBL/GenBank/DDBJ databases">
        <title>Phylogenomic resolution of chytrid fungi.</title>
        <authorList>
            <person name="Stajich J.E."/>
            <person name="Amses K."/>
            <person name="Simmons R."/>
            <person name="Seto K."/>
            <person name="Myers J."/>
            <person name="Bonds A."/>
            <person name="Quandt C.A."/>
            <person name="Barry K."/>
            <person name="Liu P."/>
            <person name="Grigoriev I."/>
            <person name="Longcore J.E."/>
            <person name="James T.Y."/>
        </authorList>
    </citation>
    <scope>NUCLEOTIDE SEQUENCE</scope>
    <source>
        <strain evidence="7">JEL0379</strain>
    </source>
</reference>
<evidence type="ECO:0000259" key="2">
    <source>
        <dbReference type="Pfam" id="PF13086"/>
    </source>
</evidence>
<dbReference type="InterPro" id="IPR045055">
    <property type="entry name" value="DNA2/NAM7-like"/>
</dbReference>
<keyword evidence="8" id="KW-1185">Reference proteome</keyword>
<gene>
    <name evidence="7" type="ORF">HDU87_007393</name>
</gene>
<dbReference type="CDD" id="cd17935">
    <property type="entry name" value="EEXXQc_AQR"/>
    <property type="match status" value="1"/>
</dbReference>
<dbReference type="InterPro" id="IPR026300">
    <property type="entry name" value="CWF11_fam"/>
</dbReference>
<dbReference type="InterPro" id="IPR048966">
    <property type="entry name" value="Aquarius_b-barrel"/>
</dbReference>
<comment type="caution">
    <text evidence="7">The sequence shown here is derived from an EMBL/GenBank/DDBJ whole genome shotgun (WGS) entry which is preliminary data.</text>
</comment>
<dbReference type="Pfam" id="PF21143">
    <property type="entry name" value="Aquarius_N_2nd"/>
    <property type="match status" value="1"/>
</dbReference>
<dbReference type="GO" id="GO:0071013">
    <property type="term" value="C:catalytic step 2 spliceosome"/>
    <property type="evidence" value="ECO:0007669"/>
    <property type="project" value="TreeGrafter"/>
</dbReference>
<evidence type="ECO:0000259" key="4">
    <source>
        <dbReference type="Pfam" id="PF16399"/>
    </source>
</evidence>
<dbReference type="InterPro" id="IPR048967">
    <property type="entry name" value="Aquarius_insert"/>
</dbReference>
<dbReference type="Pfam" id="PF21144">
    <property type="entry name" value="Aquarius_N_3rd"/>
    <property type="match status" value="1"/>
</dbReference>
<evidence type="ECO:0000259" key="5">
    <source>
        <dbReference type="Pfam" id="PF21143"/>
    </source>
</evidence>
<name>A0AAD5TRJ1_9FUNG</name>
<dbReference type="FunFam" id="3.40.50.300:FF:003210">
    <property type="entry name" value="RNA helicase aquarius"/>
    <property type="match status" value="1"/>
</dbReference>
<dbReference type="EMBL" id="JADGJQ010000007">
    <property type="protein sequence ID" value="KAJ3182971.1"/>
    <property type="molecule type" value="Genomic_DNA"/>
</dbReference>
<protein>
    <recommendedName>
        <fullName evidence="9">Pre-mRNA-splicing factor</fullName>
    </recommendedName>
</protein>
<dbReference type="Proteomes" id="UP001212152">
    <property type="component" value="Unassembled WGS sequence"/>
</dbReference>
<feature type="region of interest" description="Disordered" evidence="1">
    <location>
        <begin position="1"/>
        <end position="65"/>
    </location>
</feature>
<feature type="compositionally biased region" description="Low complexity" evidence="1">
    <location>
        <begin position="25"/>
        <end position="34"/>
    </location>
</feature>
<accession>A0AAD5TRJ1</accession>
<dbReference type="InterPro" id="IPR041677">
    <property type="entry name" value="DNA2/NAM7_AAA_11"/>
</dbReference>
<dbReference type="PANTHER" id="PTHR10887:SF5">
    <property type="entry name" value="RNA HELICASE AQUARIUS"/>
    <property type="match status" value="1"/>
</dbReference>
<evidence type="ECO:0008006" key="9">
    <source>
        <dbReference type="Google" id="ProtNLM"/>
    </source>
</evidence>
<evidence type="ECO:0000259" key="3">
    <source>
        <dbReference type="Pfam" id="PF13087"/>
    </source>
</evidence>
<dbReference type="InterPro" id="IPR047187">
    <property type="entry name" value="SF1_C_Upf1"/>
</dbReference>
<organism evidence="7 8">
    <name type="scientific">Geranomyces variabilis</name>
    <dbReference type="NCBI Taxonomy" id="109894"/>
    <lineage>
        <taxon>Eukaryota</taxon>
        <taxon>Fungi</taxon>
        <taxon>Fungi incertae sedis</taxon>
        <taxon>Chytridiomycota</taxon>
        <taxon>Chytridiomycota incertae sedis</taxon>
        <taxon>Chytridiomycetes</taxon>
        <taxon>Spizellomycetales</taxon>
        <taxon>Powellomycetaceae</taxon>
        <taxon>Geranomyces</taxon>
    </lineage>
</organism>
<dbReference type="GO" id="GO:0003729">
    <property type="term" value="F:mRNA binding"/>
    <property type="evidence" value="ECO:0007669"/>
    <property type="project" value="TreeGrafter"/>
</dbReference>
<feature type="domain" description="DNA2/NAM7 helicase-like C-terminal" evidence="3">
    <location>
        <begin position="1254"/>
        <end position="1446"/>
    </location>
</feature>
<evidence type="ECO:0000313" key="8">
    <source>
        <dbReference type="Proteomes" id="UP001212152"/>
    </source>
</evidence>